<evidence type="ECO:0000259" key="7">
    <source>
        <dbReference type="Pfam" id="PF13396"/>
    </source>
</evidence>
<evidence type="ECO:0000256" key="5">
    <source>
        <dbReference type="ARBA" id="ARBA00023136"/>
    </source>
</evidence>
<comment type="caution">
    <text evidence="8">The sequence shown here is derived from an EMBL/GenBank/DDBJ whole genome shotgun (WGS) entry which is preliminary data.</text>
</comment>
<evidence type="ECO:0000256" key="3">
    <source>
        <dbReference type="ARBA" id="ARBA00022692"/>
    </source>
</evidence>
<evidence type="ECO:0000313" key="9">
    <source>
        <dbReference type="Proteomes" id="UP000774935"/>
    </source>
</evidence>
<feature type="transmembrane region" description="Helical" evidence="6">
    <location>
        <begin position="47"/>
        <end position="66"/>
    </location>
</feature>
<dbReference type="RefSeq" id="WP_199108784.1">
    <property type="nucleotide sequence ID" value="NZ_JAHWXQ010000001.1"/>
</dbReference>
<gene>
    <name evidence="8" type="ORF">KYK27_04385</name>
</gene>
<keyword evidence="9" id="KW-1185">Reference proteome</keyword>
<comment type="subcellular location">
    <subcellularLocation>
        <location evidence="1">Cell membrane</location>
        <topology evidence="1">Multi-pass membrane protein</topology>
    </subcellularLocation>
</comment>
<dbReference type="Pfam" id="PF13396">
    <property type="entry name" value="PLDc_N"/>
    <property type="match status" value="1"/>
</dbReference>
<organism evidence="8 9">
    <name type="scientific">Pontibacter populi</name>
    <dbReference type="NCBI Taxonomy" id="890055"/>
    <lineage>
        <taxon>Bacteria</taxon>
        <taxon>Pseudomonadati</taxon>
        <taxon>Bacteroidota</taxon>
        <taxon>Cytophagia</taxon>
        <taxon>Cytophagales</taxon>
        <taxon>Hymenobacteraceae</taxon>
        <taxon>Pontibacter</taxon>
    </lineage>
</organism>
<dbReference type="InterPro" id="IPR027379">
    <property type="entry name" value="CLS_N"/>
</dbReference>
<feature type="domain" description="Cardiolipin synthase N-terminal" evidence="7">
    <location>
        <begin position="28"/>
        <end position="66"/>
    </location>
</feature>
<keyword evidence="3 6" id="KW-0812">Transmembrane</keyword>
<evidence type="ECO:0000313" key="8">
    <source>
        <dbReference type="EMBL" id="MBW3364266.1"/>
    </source>
</evidence>
<keyword evidence="2" id="KW-1003">Cell membrane</keyword>
<feature type="transmembrane region" description="Helical" evidence="6">
    <location>
        <begin position="12"/>
        <end position="35"/>
    </location>
</feature>
<dbReference type="Proteomes" id="UP000774935">
    <property type="component" value="Unassembled WGS sequence"/>
</dbReference>
<keyword evidence="4 6" id="KW-1133">Transmembrane helix</keyword>
<evidence type="ECO:0000256" key="4">
    <source>
        <dbReference type="ARBA" id="ARBA00022989"/>
    </source>
</evidence>
<proteinExistence type="predicted"/>
<evidence type="ECO:0000256" key="1">
    <source>
        <dbReference type="ARBA" id="ARBA00004651"/>
    </source>
</evidence>
<reference evidence="8 9" key="1">
    <citation type="submission" date="2021-07" db="EMBL/GenBank/DDBJ databases">
        <authorList>
            <person name="Kim M.K."/>
        </authorList>
    </citation>
    <scope>NUCLEOTIDE SEQUENCE [LARGE SCALE GENOMIC DNA]</scope>
    <source>
        <strain evidence="8 9">HLY7-15</strain>
    </source>
</reference>
<sequence>MEFLTPGNSSLVYSIVFTLLIIYYGGAFISLIHLIFKTNYNLTERLLWMLVLWVIPIVGLIAYWVFWQRRKRNL</sequence>
<name>A0ABS6XAX6_9BACT</name>
<protein>
    <submittedName>
        <fullName evidence="8">PLDc N-terminal domain-containing protein</fullName>
    </submittedName>
</protein>
<evidence type="ECO:0000256" key="6">
    <source>
        <dbReference type="SAM" id="Phobius"/>
    </source>
</evidence>
<keyword evidence="5 6" id="KW-0472">Membrane</keyword>
<evidence type="ECO:0000256" key="2">
    <source>
        <dbReference type="ARBA" id="ARBA00022475"/>
    </source>
</evidence>
<dbReference type="EMBL" id="JAHWXQ010000001">
    <property type="protein sequence ID" value="MBW3364266.1"/>
    <property type="molecule type" value="Genomic_DNA"/>
</dbReference>
<accession>A0ABS6XAX6</accession>